<accession>A0ABW3K7S2</accession>
<reference evidence="2" key="1">
    <citation type="journal article" date="2019" name="Int. J. Syst. Evol. Microbiol.">
        <title>The Global Catalogue of Microorganisms (GCM) 10K type strain sequencing project: providing services to taxonomists for standard genome sequencing and annotation.</title>
        <authorList>
            <consortium name="The Broad Institute Genomics Platform"/>
            <consortium name="The Broad Institute Genome Sequencing Center for Infectious Disease"/>
            <person name="Wu L."/>
            <person name="Ma J."/>
        </authorList>
    </citation>
    <scope>NUCLEOTIDE SEQUENCE [LARGE SCALE GENOMIC DNA]</scope>
    <source>
        <strain evidence="2">CCUG 58938</strain>
    </source>
</reference>
<dbReference type="Proteomes" id="UP001597112">
    <property type="component" value="Unassembled WGS sequence"/>
</dbReference>
<dbReference type="EMBL" id="JBHTKA010000008">
    <property type="protein sequence ID" value="MFD1001932.1"/>
    <property type="molecule type" value="Genomic_DNA"/>
</dbReference>
<gene>
    <name evidence="1" type="ORF">ACFQ21_21585</name>
</gene>
<sequence length="154" mass="16984">MVIVETASGQTHPIAISSVSHGELKLLKKAKYSFNWRQTAKTCPLFKLTIEGQEEILGVMALVEHPGDNRVEIKLLASSVENIGANKKFEGIVGCLLAYACGESLKNYGELACVSLLPKTALKQHYMEKYGMLDGGRQVFLEGKPLFDWAKKNL</sequence>
<name>A0ABW3K7S2_9BACT</name>
<protein>
    <recommendedName>
        <fullName evidence="3">N-acetyltransferase domain-containing protein</fullName>
    </recommendedName>
</protein>
<keyword evidence="2" id="KW-1185">Reference proteome</keyword>
<organism evidence="1 2">
    <name type="scientific">Ohtaekwangia kribbensis</name>
    <dbReference type="NCBI Taxonomy" id="688913"/>
    <lineage>
        <taxon>Bacteria</taxon>
        <taxon>Pseudomonadati</taxon>
        <taxon>Bacteroidota</taxon>
        <taxon>Cytophagia</taxon>
        <taxon>Cytophagales</taxon>
        <taxon>Fulvivirgaceae</taxon>
        <taxon>Ohtaekwangia</taxon>
    </lineage>
</organism>
<evidence type="ECO:0008006" key="3">
    <source>
        <dbReference type="Google" id="ProtNLM"/>
    </source>
</evidence>
<evidence type="ECO:0000313" key="2">
    <source>
        <dbReference type="Proteomes" id="UP001597112"/>
    </source>
</evidence>
<proteinExistence type="predicted"/>
<evidence type="ECO:0000313" key="1">
    <source>
        <dbReference type="EMBL" id="MFD1001932.1"/>
    </source>
</evidence>
<dbReference type="RefSeq" id="WP_377582542.1">
    <property type="nucleotide sequence ID" value="NZ_JBHTKA010000008.1"/>
</dbReference>
<comment type="caution">
    <text evidence="1">The sequence shown here is derived from an EMBL/GenBank/DDBJ whole genome shotgun (WGS) entry which is preliminary data.</text>
</comment>